<evidence type="ECO:0000256" key="1">
    <source>
        <dbReference type="ARBA" id="ARBA00004651"/>
    </source>
</evidence>
<dbReference type="AlphaFoldDB" id="A0A5Q3Q8N8"/>
<dbReference type="Pfam" id="PF00781">
    <property type="entry name" value="DAGK_cat"/>
    <property type="match status" value="1"/>
</dbReference>
<dbReference type="Proteomes" id="UP000371041">
    <property type="component" value="Chromosome"/>
</dbReference>
<dbReference type="EMBL" id="CP045929">
    <property type="protein sequence ID" value="QGK69796.1"/>
    <property type="molecule type" value="Genomic_DNA"/>
</dbReference>
<dbReference type="InterPro" id="IPR001206">
    <property type="entry name" value="Diacylglycerol_kinase_cat_dom"/>
</dbReference>
<comment type="subcellular location">
    <subcellularLocation>
        <location evidence="1">Cell membrane</location>
        <topology evidence="1">Multi-pass membrane protein</topology>
    </subcellularLocation>
</comment>
<dbReference type="KEGG" id="sace:GIY23_09925"/>
<dbReference type="SUPFAM" id="SSF48317">
    <property type="entry name" value="Acid phosphatase/Vanadium-dependent haloperoxidase"/>
    <property type="match status" value="1"/>
</dbReference>
<dbReference type="CDD" id="cd01610">
    <property type="entry name" value="PAP2_like"/>
    <property type="match status" value="1"/>
</dbReference>
<reference evidence="9" key="1">
    <citation type="submission" date="2019-11" db="EMBL/GenBank/DDBJ databases">
        <title>The complete genome sequence of Saccharopolyspora sp. E2A.</title>
        <authorList>
            <person name="Zhang G."/>
        </authorList>
    </citation>
    <scope>NUCLEOTIDE SEQUENCE [LARGE SCALE GENOMIC DNA]</scope>
    <source>
        <strain evidence="9">E2A</strain>
    </source>
</reference>
<dbReference type="InterPro" id="IPR017438">
    <property type="entry name" value="ATP-NAD_kinase_N"/>
</dbReference>
<evidence type="ECO:0000256" key="5">
    <source>
        <dbReference type="ARBA" id="ARBA00022989"/>
    </source>
</evidence>
<dbReference type="InterPro" id="IPR016064">
    <property type="entry name" value="NAD/diacylglycerol_kinase_sf"/>
</dbReference>
<dbReference type="InterPro" id="IPR036938">
    <property type="entry name" value="PAP2/HPO_sf"/>
</dbReference>
<dbReference type="Gene3D" id="1.20.144.10">
    <property type="entry name" value="Phosphatidic acid phosphatase type 2/haloperoxidase"/>
    <property type="match status" value="1"/>
</dbReference>
<dbReference type="Gene3D" id="2.60.200.40">
    <property type="match status" value="1"/>
</dbReference>
<evidence type="ECO:0000313" key="8">
    <source>
        <dbReference type="EMBL" id="QGK69796.1"/>
    </source>
</evidence>
<dbReference type="PROSITE" id="PS50146">
    <property type="entry name" value="DAGK"/>
    <property type="match status" value="1"/>
</dbReference>
<dbReference type="Gene3D" id="3.40.50.10330">
    <property type="entry name" value="Probable inorganic polyphosphate/atp-NAD kinase, domain 1"/>
    <property type="match status" value="1"/>
</dbReference>
<dbReference type="SMART" id="SM00046">
    <property type="entry name" value="DAGKc"/>
    <property type="match status" value="1"/>
</dbReference>
<dbReference type="Pfam" id="PF01569">
    <property type="entry name" value="PAP2"/>
    <property type="match status" value="1"/>
</dbReference>
<dbReference type="PANTHER" id="PTHR14969:SF62">
    <property type="entry name" value="DECAPRENYLPHOSPHORYL-5-PHOSPHORIBOSE PHOSPHATASE RV3807C-RELATED"/>
    <property type="match status" value="1"/>
</dbReference>
<keyword evidence="6" id="KW-0472">Membrane</keyword>
<organism evidence="8 9">
    <name type="scientific">Allosaccharopolyspora coralli</name>
    <dbReference type="NCBI Taxonomy" id="2665642"/>
    <lineage>
        <taxon>Bacteria</taxon>
        <taxon>Bacillati</taxon>
        <taxon>Actinomycetota</taxon>
        <taxon>Actinomycetes</taxon>
        <taxon>Pseudonocardiales</taxon>
        <taxon>Pseudonocardiaceae</taxon>
        <taxon>Allosaccharopolyspora</taxon>
    </lineage>
</organism>
<dbReference type="SUPFAM" id="SSF111331">
    <property type="entry name" value="NAD kinase/diacylglycerol kinase-like"/>
    <property type="match status" value="1"/>
</dbReference>
<keyword evidence="2" id="KW-1003">Cell membrane</keyword>
<feature type="domain" description="DAGKc" evidence="7">
    <location>
        <begin position="202"/>
        <end position="329"/>
    </location>
</feature>
<evidence type="ECO:0000256" key="4">
    <source>
        <dbReference type="ARBA" id="ARBA00022801"/>
    </source>
</evidence>
<dbReference type="PANTHER" id="PTHR14969">
    <property type="entry name" value="SPHINGOSINE-1-PHOSPHATE PHOSPHOHYDROLASE"/>
    <property type="match status" value="1"/>
</dbReference>
<keyword evidence="4" id="KW-0378">Hydrolase</keyword>
<proteinExistence type="predicted"/>
<dbReference type="SMART" id="SM00014">
    <property type="entry name" value="acidPPc"/>
    <property type="match status" value="1"/>
</dbReference>
<accession>A0A5Q3Q8N8</accession>
<gene>
    <name evidence="8" type="ORF">GIY23_09925</name>
</gene>
<dbReference type="GO" id="GO:0016301">
    <property type="term" value="F:kinase activity"/>
    <property type="evidence" value="ECO:0007669"/>
    <property type="project" value="InterPro"/>
</dbReference>
<sequence>MPQVLEWLRTAAKQVDEADRDLARCSAQLPASAADPALKGASTAANRSALWLAAAAVLASRKGPTRRGACRGLAAIAGASATTNLLAKSLFPRRRPAAELVPEHRRLSAHPRSSSFPSGHAASAAAFAAATAMESPAAGLAVAPLAAGVAYSRVHTGVHWPSDVVCGAAIGAGMAYATTRWWPLPQEEPAAAPVSTSTQSLVRGEGMVVLVNPESGNADPDVPAWVRRHWPAAEVVVPEPGFDLVPQLESAVDRHPRPVTALGVAGGDGSVAAIASLATRRGLPLAVLASGTLNHFAKDVGVDNPATTVEGARRGTVVAVDLSGVTVDGDPARCFLNTASLGGYPDMVRFREKWQKRWGKWPAAAAALARVLYASRPLEIDLDGERVKVWLLFVGNGSYRPKGFAPTRRPRLDNGLLDVRYARADVSFSRVRFVLAAATGALHRSRTYVQADRPRLDVHVHGAPVAIATDGEIRPGGNRFTFAAHDKALHLYRPAGSTAAELSRRAG</sequence>
<keyword evidence="3" id="KW-0812">Transmembrane</keyword>
<evidence type="ECO:0000256" key="2">
    <source>
        <dbReference type="ARBA" id="ARBA00022475"/>
    </source>
</evidence>
<evidence type="ECO:0000256" key="3">
    <source>
        <dbReference type="ARBA" id="ARBA00022692"/>
    </source>
</evidence>
<evidence type="ECO:0000256" key="6">
    <source>
        <dbReference type="ARBA" id="ARBA00023136"/>
    </source>
</evidence>
<protein>
    <submittedName>
        <fullName evidence="8">Phosphatase PAP2 family protein</fullName>
    </submittedName>
</protein>
<dbReference type="GO" id="GO:0016787">
    <property type="term" value="F:hydrolase activity"/>
    <property type="evidence" value="ECO:0007669"/>
    <property type="project" value="UniProtKB-KW"/>
</dbReference>
<keyword evidence="9" id="KW-1185">Reference proteome</keyword>
<evidence type="ECO:0000259" key="7">
    <source>
        <dbReference type="PROSITE" id="PS50146"/>
    </source>
</evidence>
<evidence type="ECO:0000313" key="9">
    <source>
        <dbReference type="Proteomes" id="UP000371041"/>
    </source>
</evidence>
<name>A0A5Q3Q8N8_9PSEU</name>
<dbReference type="GO" id="GO:0005886">
    <property type="term" value="C:plasma membrane"/>
    <property type="evidence" value="ECO:0007669"/>
    <property type="project" value="UniProtKB-SubCell"/>
</dbReference>
<keyword evidence="5" id="KW-1133">Transmembrane helix</keyword>
<dbReference type="InterPro" id="IPR000326">
    <property type="entry name" value="PAP2/HPO"/>
</dbReference>